<reference evidence="2 3" key="1">
    <citation type="submission" date="2017-04" db="EMBL/GenBank/DDBJ databases">
        <title>High diversity of culturable Acinetobacter species in natural soil and water ecosystems.</title>
        <authorList>
            <person name="Nemec A."/>
            <person name="Radolfova-Krizova L."/>
        </authorList>
    </citation>
    <scope>NUCLEOTIDE SEQUENCE [LARGE SCALE GENOMIC DNA]</scope>
    <source>
        <strain evidence="2 3">ANC 4999</strain>
    </source>
</reference>
<dbReference type="Proteomes" id="UP000242765">
    <property type="component" value="Unassembled WGS sequence"/>
</dbReference>
<dbReference type="OrthoDB" id="8457242at2"/>
<protein>
    <recommendedName>
        <fullName evidence="4">Collagen-like protein</fullName>
    </recommendedName>
</protein>
<comment type="caution">
    <text evidence="2">The sequence shown here is derived from an EMBL/GenBank/DDBJ whole genome shotgun (WGS) entry which is preliminary data.</text>
</comment>
<dbReference type="AlphaFoldDB" id="A0A1Y3CGK7"/>
<dbReference type="Pfam" id="PF01391">
    <property type="entry name" value="Collagen"/>
    <property type="match status" value="1"/>
</dbReference>
<gene>
    <name evidence="2" type="ORF">B9T28_09595</name>
</gene>
<proteinExistence type="predicted"/>
<name>A0A1Y3CGK7_9GAMM</name>
<feature type="compositionally biased region" description="Gly residues" evidence="1">
    <location>
        <begin position="394"/>
        <end position="403"/>
    </location>
</feature>
<evidence type="ECO:0008006" key="4">
    <source>
        <dbReference type="Google" id="ProtNLM"/>
    </source>
</evidence>
<dbReference type="InterPro" id="IPR008160">
    <property type="entry name" value="Collagen"/>
</dbReference>
<dbReference type="STRING" id="1977882.B9T28_09595"/>
<dbReference type="EMBL" id="NEGB01000005">
    <property type="protein sequence ID" value="OTG65042.1"/>
    <property type="molecule type" value="Genomic_DNA"/>
</dbReference>
<dbReference type="RefSeq" id="WP_086203765.1">
    <property type="nucleotide sequence ID" value="NZ_NEGB01000005.1"/>
</dbReference>
<keyword evidence="3" id="KW-1185">Reference proteome</keyword>
<feature type="region of interest" description="Disordered" evidence="1">
    <location>
        <begin position="381"/>
        <end position="419"/>
    </location>
</feature>
<evidence type="ECO:0000256" key="1">
    <source>
        <dbReference type="SAM" id="MobiDB-lite"/>
    </source>
</evidence>
<sequence length="622" mass="62858">MIGSYGVDKGLVSVRKAVLSAMILGSMLGLTACDNTKHITETVKEINAVNSFSSGSGKPQADVGVESGFYIDTDSYVLYGPKKNGVWPEIGVSLVGAAGSNGVNGYSILSGQGTPSEEIGRVGDFYIDTNSTILYGAKTSTGWPKSGISLIGATGAAGSAGATGPQGIAGFSIISGQGAPTLSDGNVGDLYIDIVNGRLYSAKTVNGWNYANFTSLIGNTGAAGQNGRTILNAARAPLASDGSTGDFYIDTTSNTFYGPKAADTWGSGIVLQGAAGATILSGVGQPPLVLGKVGDLYIDTTEGGLYSKTGANWTSLALSLKGQTGATGATGAAGNKIFYGITAPLSTAGNIGDLYIDTNGMLYEKTTISVWTLRISLKGETGATGPQGETGATGPQGGTGATGPQGETGATGPQGTAGTIIHTGASVPIDSFGNNGDLYIQTGTGLIYSKLGGEWGTGVNINNVVSGASLQLYVTKPTNQTLGSPVVTLNTPDRIDFSSSNGANANLTGGNSWNGTVFTAGLSGLYQFNVQLITDGSVQPIASAATPMLDIGDNGYDENDIYGVASGLSNTVAPDPYRQRGVVNATIYLTKGTKVSVRAVSANANYAAIVRSNVSTLTIAKL</sequence>
<evidence type="ECO:0000313" key="2">
    <source>
        <dbReference type="EMBL" id="OTG65042.1"/>
    </source>
</evidence>
<feature type="compositionally biased region" description="Low complexity" evidence="1">
    <location>
        <begin position="381"/>
        <end position="393"/>
    </location>
</feature>
<evidence type="ECO:0000313" key="3">
    <source>
        <dbReference type="Proteomes" id="UP000242765"/>
    </source>
</evidence>
<feature type="compositionally biased region" description="Low complexity" evidence="1">
    <location>
        <begin position="404"/>
        <end position="419"/>
    </location>
</feature>
<organism evidence="2 3">
    <name type="scientific">Acinetobacter silvestris</name>
    <dbReference type="NCBI Taxonomy" id="1977882"/>
    <lineage>
        <taxon>Bacteria</taxon>
        <taxon>Pseudomonadati</taxon>
        <taxon>Pseudomonadota</taxon>
        <taxon>Gammaproteobacteria</taxon>
        <taxon>Moraxellales</taxon>
        <taxon>Moraxellaceae</taxon>
        <taxon>Acinetobacter</taxon>
    </lineage>
</organism>
<dbReference type="PANTHER" id="PTHR24637:SF422">
    <property type="entry name" value="COLLAGEN IV NC1 DOMAIN-CONTAINING PROTEIN"/>
    <property type="match status" value="1"/>
</dbReference>
<accession>A0A1Y3CGK7</accession>
<dbReference type="PANTHER" id="PTHR24637">
    <property type="entry name" value="COLLAGEN"/>
    <property type="match status" value="1"/>
</dbReference>